<evidence type="ECO:0000313" key="2">
    <source>
        <dbReference type="Proteomes" id="UP000317422"/>
    </source>
</evidence>
<comment type="caution">
    <text evidence="1">The sequence shown here is derived from an EMBL/GenBank/DDBJ whole genome shotgun (WGS) entry which is preliminary data.</text>
</comment>
<protein>
    <submittedName>
        <fullName evidence="1">Uncharacterized protein</fullName>
    </submittedName>
</protein>
<dbReference type="RefSeq" id="WP_141925805.1">
    <property type="nucleotide sequence ID" value="NZ_VFQC01000002.1"/>
</dbReference>
<name>A0A543NAI1_9ACTN</name>
<dbReference type="AlphaFoldDB" id="A0A543NAI1"/>
<dbReference type="OrthoDB" id="3429550at2"/>
<reference evidence="1 2" key="1">
    <citation type="submission" date="2019-06" db="EMBL/GenBank/DDBJ databases">
        <title>Sequencing the genomes of 1000 actinobacteria strains.</title>
        <authorList>
            <person name="Klenk H.-P."/>
        </authorList>
    </citation>
    <scope>NUCLEOTIDE SEQUENCE [LARGE SCALE GENOMIC DNA]</scope>
    <source>
        <strain evidence="1 2">DSM 45015</strain>
    </source>
</reference>
<evidence type="ECO:0000313" key="1">
    <source>
        <dbReference type="EMBL" id="TQN28810.1"/>
    </source>
</evidence>
<dbReference type="EMBL" id="VFQC01000002">
    <property type="protein sequence ID" value="TQN28810.1"/>
    <property type="molecule type" value="Genomic_DNA"/>
</dbReference>
<organism evidence="1 2">
    <name type="scientific">Haloactinospora alba</name>
    <dbReference type="NCBI Taxonomy" id="405555"/>
    <lineage>
        <taxon>Bacteria</taxon>
        <taxon>Bacillati</taxon>
        <taxon>Actinomycetota</taxon>
        <taxon>Actinomycetes</taxon>
        <taxon>Streptosporangiales</taxon>
        <taxon>Nocardiopsidaceae</taxon>
        <taxon>Haloactinospora</taxon>
    </lineage>
</organism>
<accession>A0A543NAI1</accession>
<keyword evidence="2" id="KW-1185">Reference proteome</keyword>
<proteinExistence type="predicted"/>
<gene>
    <name evidence="1" type="ORF">FHX37_4175</name>
</gene>
<dbReference type="Proteomes" id="UP000317422">
    <property type="component" value="Unassembled WGS sequence"/>
</dbReference>
<sequence length="123" mass="13806">MSHWRLNNPRADRAKSALANRAKHRPRHAFCAERAITALWEELAAVAARPMYRAGNTDLAVISIMRGINVWCRDGKFIWNDFLGDTITHPANDPAGAAAMLRPFSRWHPFEPEVHHSAQLAAA</sequence>